<evidence type="ECO:0000313" key="5">
    <source>
        <dbReference type="Proteomes" id="UP000238375"/>
    </source>
</evidence>
<feature type="chain" id="PRO_5015494449" evidence="2">
    <location>
        <begin position="28"/>
        <end position="714"/>
    </location>
</feature>
<dbReference type="Gene3D" id="2.70.70.10">
    <property type="entry name" value="Glucose Permease (Domain IIA)"/>
    <property type="match status" value="1"/>
</dbReference>
<feature type="compositionally biased region" description="Basic residues" evidence="1">
    <location>
        <begin position="697"/>
        <end position="714"/>
    </location>
</feature>
<dbReference type="GO" id="GO:0004222">
    <property type="term" value="F:metalloendopeptidase activity"/>
    <property type="evidence" value="ECO:0007669"/>
    <property type="project" value="TreeGrafter"/>
</dbReference>
<feature type="compositionally biased region" description="Acidic residues" evidence="1">
    <location>
        <begin position="396"/>
        <end position="405"/>
    </location>
</feature>
<dbReference type="InterPro" id="IPR011055">
    <property type="entry name" value="Dup_hybrid_motif"/>
</dbReference>
<evidence type="ECO:0000256" key="1">
    <source>
        <dbReference type="SAM" id="MobiDB-lite"/>
    </source>
</evidence>
<dbReference type="AlphaFoldDB" id="A0A2T0TNM0"/>
<gene>
    <name evidence="4" type="ORF">CLV58_101322</name>
</gene>
<comment type="caution">
    <text evidence="4">The sequence shown here is derived from an EMBL/GenBank/DDBJ whole genome shotgun (WGS) entry which is preliminary data.</text>
</comment>
<dbReference type="Pfam" id="PF01551">
    <property type="entry name" value="Peptidase_M23"/>
    <property type="match status" value="1"/>
</dbReference>
<proteinExistence type="predicted"/>
<evidence type="ECO:0000313" key="4">
    <source>
        <dbReference type="EMBL" id="PRY47256.1"/>
    </source>
</evidence>
<dbReference type="InterPro" id="IPR050570">
    <property type="entry name" value="Cell_wall_metabolism_enzyme"/>
</dbReference>
<dbReference type="PANTHER" id="PTHR21666:SF270">
    <property type="entry name" value="MUREIN HYDROLASE ACTIVATOR ENVC"/>
    <property type="match status" value="1"/>
</dbReference>
<feature type="signal peptide" evidence="2">
    <location>
        <begin position="1"/>
        <end position="27"/>
    </location>
</feature>
<feature type="compositionally biased region" description="Pro residues" evidence="1">
    <location>
        <begin position="412"/>
        <end position="423"/>
    </location>
</feature>
<protein>
    <submittedName>
        <fullName evidence="4">Peptidase M23-like protein</fullName>
    </submittedName>
</protein>
<reference evidence="4 5" key="1">
    <citation type="submission" date="2018-03" db="EMBL/GenBank/DDBJ databases">
        <title>Genomic Encyclopedia of Archaeal and Bacterial Type Strains, Phase II (KMG-II): from individual species to whole genera.</title>
        <authorList>
            <person name="Goeker M."/>
        </authorList>
    </citation>
    <scope>NUCLEOTIDE SEQUENCE [LARGE SCALE GENOMIC DNA]</scope>
    <source>
        <strain evidence="4 5">DSM 28354</strain>
    </source>
</reference>
<sequence length="714" mass="78269">MLFFFSLKQFLFYSALLTLSVFGQLWAQTPAAGTGQTTPNRPAGYIQSGTVQPGYFLFPIQPGGANSLSGGLGDLRPNHFHAGLDIRTGGREGLPVHAAADGYVSRIAVFTGGYGNVVFLKHPNGLTTVYGHLKTLNDTLGRYLHEQQYARKTFEIDLRPAPGQFTVKKGDVIAASGNTGGSGGPHLHFEIRDARDNLINPLLYNFSELSDDVPPYFERIALKTMTAESRINGEYQRVSYAPVRRSDGSYVLTQPVSASGLIGLEVLGYDKANGSPYRNGINCMEVRLDGREVFAYNMNSFPNEQTRLLNIHENYEVEQTTGQRYHRGYLADGNTLQLYSAVNSAYRGRLPLLDGKPHEVTITLFDAYDHAARLSFTILPDGVRTSPPADTLASDPEAEPVDSSEVDLPAPGVSPPLVQPSGPPVATITTDENVLKLTVRNVSISNPPTAQLVTGRSAVSQAVSYVQGDRAVYLIDLRKTMPDSILFGRQVVRTNFRKRILPGRAETLTVGAARLSFSPKTLFDTLHLAVRPLPGGGLEINQSTIPLNDFLSVQYQSGYSPGTIDTMRTKMYWVSAGRPSFLGGSWQNGRIDFRTRNLGRFKILTDNTPPTVQITGATPNGITAKIRDDLSGIADFRALVDGEWVLMQYDYKRALLWSDKLDPTELFESGAEVVVQVKDRAGNIGQAETTIHTPRPPARKTATKKATTKKRKRK</sequence>
<keyword evidence="5" id="KW-1185">Reference proteome</keyword>
<dbReference type="SUPFAM" id="SSF51261">
    <property type="entry name" value="Duplicated hybrid motif"/>
    <property type="match status" value="1"/>
</dbReference>
<name>A0A2T0TNM0_9BACT</name>
<dbReference type="CDD" id="cd12797">
    <property type="entry name" value="M23_peptidase"/>
    <property type="match status" value="1"/>
</dbReference>
<evidence type="ECO:0000256" key="2">
    <source>
        <dbReference type="SAM" id="SignalP"/>
    </source>
</evidence>
<dbReference type="InterPro" id="IPR016047">
    <property type="entry name" value="M23ase_b-sheet_dom"/>
</dbReference>
<evidence type="ECO:0000259" key="3">
    <source>
        <dbReference type="Pfam" id="PF01551"/>
    </source>
</evidence>
<dbReference type="Proteomes" id="UP000238375">
    <property type="component" value="Unassembled WGS sequence"/>
</dbReference>
<feature type="region of interest" description="Disordered" evidence="1">
    <location>
        <begin position="385"/>
        <end position="425"/>
    </location>
</feature>
<feature type="domain" description="M23ase beta-sheet core" evidence="3">
    <location>
        <begin position="80"/>
        <end position="199"/>
    </location>
</feature>
<dbReference type="PANTHER" id="PTHR21666">
    <property type="entry name" value="PEPTIDASE-RELATED"/>
    <property type="match status" value="1"/>
</dbReference>
<keyword evidence="2" id="KW-0732">Signal</keyword>
<feature type="region of interest" description="Disordered" evidence="1">
    <location>
        <begin position="683"/>
        <end position="714"/>
    </location>
</feature>
<dbReference type="EMBL" id="PVTE01000001">
    <property type="protein sequence ID" value="PRY47256.1"/>
    <property type="molecule type" value="Genomic_DNA"/>
</dbReference>
<accession>A0A2T0TNM0</accession>
<organism evidence="4 5">
    <name type="scientific">Spirosoma oryzae</name>
    <dbReference type="NCBI Taxonomy" id="1469603"/>
    <lineage>
        <taxon>Bacteria</taxon>
        <taxon>Pseudomonadati</taxon>
        <taxon>Bacteroidota</taxon>
        <taxon>Cytophagia</taxon>
        <taxon>Cytophagales</taxon>
        <taxon>Cytophagaceae</taxon>
        <taxon>Spirosoma</taxon>
    </lineage>
</organism>